<dbReference type="InterPro" id="IPR051165">
    <property type="entry name" value="Multifunctional_ANK_Repeat"/>
</dbReference>
<feature type="repeat" description="ANK" evidence="3">
    <location>
        <begin position="117"/>
        <end position="146"/>
    </location>
</feature>
<evidence type="ECO:0000313" key="5">
    <source>
        <dbReference type="Proteomes" id="UP000050795"/>
    </source>
</evidence>
<dbReference type="InterPro" id="IPR036770">
    <property type="entry name" value="Ankyrin_rpt-contain_sf"/>
</dbReference>
<dbReference type="WBParaSite" id="TREG1_91710.1">
    <property type="protein sequence ID" value="TREG1_91710.1"/>
    <property type="gene ID" value="TREG1_91710"/>
</dbReference>
<feature type="region of interest" description="Disordered" evidence="4">
    <location>
        <begin position="418"/>
        <end position="459"/>
    </location>
</feature>
<reference evidence="6" key="2">
    <citation type="submission" date="2023-11" db="UniProtKB">
        <authorList>
            <consortium name="WormBaseParasite"/>
        </authorList>
    </citation>
    <scope>IDENTIFICATION</scope>
</reference>
<dbReference type="AlphaFoldDB" id="A0AA85KJJ8"/>
<dbReference type="Proteomes" id="UP000050795">
    <property type="component" value="Unassembled WGS sequence"/>
</dbReference>
<dbReference type="PANTHER" id="PTHR24123">
    <property type="entry name" value="ANKYRIN REPEAT-CONTAINING"/>
    <property type="match status" value="1"/>
</dbReference>
<reference evidence="5" key="1">
    <citation type="submission" date="2022-06" db="EMBL/GenBank/DDBJ databases">
        <authorList>
            <person name="Berger JAMES D."/>
            <person name="Berger JAMES D."/>
        </authorList>
    </citation>
    <scope>NUCLEOTIDE SEQUENCE [LARGE SCALE GENOMIC DNA]</scope>
</reference>
<evidence type="ECO:0000256" key="1">
    <source>
        <dbReference type="ARBA" id="ARBA00022737"/>
    </source>
</evidence>
<keyword evidence="5" id="KW-1185">Reference proteome</keyword>
<dbReference type="SUPFAM" id="SSF48403">
    <property type="entry name" value="Ankyrin repeat"/>
    <property type="match status" value="1"/>
</dbReference>
<dbReference type="PROSITE" id="PS50297">
    <property type="entry name" value="ANK_REP_REGION"/>
    <property type="match status" value="2"/>
</dbReference>
<evidence type="ECO:0000256" key="3">
    <source>
        <dbReference type="PROSITE-ProRule" id="PRU00023"/>
    </source>
</evidence>
<organism evidence="5 6">
    <name type="scientific">Trichobilharzia regenti</name>
    <name type="common">Nasal bird schistosome</name>
    <dbReference type="NCBI Taxonomy" id="157069"/>
    <lineage>
        <taxon>Eukaryota</taxon>
        <taxon>Metazoa</taxon>
        <taxon>Spiralia</taxon>
        <taxon>Lophotrochozoa</taxon>
        <taxon>Platyhelminthes</taxon>
        <taxon>Trematoda</taxon>
        <taxon>Digenea</taxon>
        <taxon>Strigeidida</taxon>
        <taxon>Schistosomatoidea</taxon>
        <taxon>Schistosomatidae</taxon>
        <taxon>Trichobilharzia</taxon>
    </lineage>
</organism>
<proteinExistence type="predicted"/>
<dbReference type="PANTHER" id="PTHR24123:SF33">
    <property type="entry name" value="PROTEIN HOS4"/>
    <property type="match status" value="1"/>
</dbReference>
<evidence type="ECO:0000256" key="2">
    <source>
        <dbReference type="ARBA" id="ARBA00023043"/>
    </source>
</evidence>
<dbReference type="SMART" id="SM00248">
    <property type="entry name" value="ANK"/>
    <property type="match status" value="5"/>
</dbReference>
<dbReference type="Gene3D" id="1.25.40.20">
    <property type="entry name" value="Ankyrin repeat-containing domain"/>
    <property type="match status" value="1"/>
</dbReference>
<protein>
    <recommendedName>
        <fullName evidence="7">ANK_REP_REGION domain-containing protein</fullName>
    </recommendedName>
</protein>
<name>A0AA85KJJ8_TRIRE</name>
<feature type="repeat" description="ANK" evidence="3">
    <location>
        <begin position="227"/>
        <end position="249"/>
    </location>
</feature>
<dbReference type="InterPro" id="IPR002110">
    <property type="entry name" value="Ankyrin_rpt"/>
</dbReference>
<sequence length="459" mass="50794">MLLAREYCLPCLLSQCEIALIPLVTRENCLSLYSASYSVRATRLMDHCFMFISGVWNDFSAEEISTIPAPVLQSFLEKYSKFPVHSAIELGRNDTVMSLLEVNHAKAKLLANQLNDDGLSPLFMALKASHFELAEKLIDLGADPNALIGPINQRQPITQFAFVNKQYDAVQFLLRHGSYCDFSDPTSCRTLLHNLAVLGASELTDSVIDIAKTLLLQGANTSCQDTDGNSPLHLSILHNNSDIFELLLNYVKKSDFDLPNNQGLCVLWLALVRQFQPCGSLNPAAYGFYGDTLKTNSYDFASRLIEKAANVNYRFTDMPASCLIDESAKTPLPGDTLLMATARVSWESAGLFLLSQPECDPTLESLSTQGETVFHIAVESELFNLCNQLAVRKDINPNQLRFSKVNIVEKNSEILNGTTCSQQTDEPKVSKSLNPFDDDYDDYSDGGNSSHVPPSNSFL</sequence>
<keyword evidence="2 3" id="KW-0040">ANK repeat</keyword>
<accession>A0AA85KJJ8</accession>
<dbReference type="PROSITE" id="PS50088">
    <property type="entry name" value="ANK_REPEAT"/>
    <property type="match status" value="2"/>
</dbReference>
<evidence type="ECO:0000256" key="4">
    <source>
        <dbReference type="SAM" id="MobiDB-lite"/>
    </source>
</evidence>
<keyword evidence="1" id="KW-0677">Repeat</keyword>
<dbReference type="Pfam" id="PF12796">
    <property type="entry name" value="Ank_2"/>
    <property type="match status" value="2"/>
</dbReference>
<evidence type="ECO:0008006" key="7">
    <source>
        <dbReference type="Google" id="ProtNLM"/>
    </source>
</evidence>
<evidence type="ECO:0000313" key="6">
    <source>
        <dbReference type="WBParaSite" id="TREG1_91710.1"/>
    </source>
</evidence>